<gene>
    <name evidence="1" type="ORF">AYBTSS11_LOCUS30297</name>
</gene>
<name>A0AA86W465_9FABA</name>
<dbReference type="Gramene" id="rna-AYBTSS11_LOCUS30297">
    <property type="protein sequence ID" value="CAJ1978112.1"/>
    <property type="gene ID" value="gene-AYBTSS11_LOCUS30297"/>
</dbReference>
<evidence type="ECO:0000313" key="1">
    <source>
        <dbReference type="EMBL" id="CAJ1978112.1"/>
    </source>
</evidence>
<dbReference type="Proteomes" id="UP001189624">
    <property type="component" value="Chromosome 11"/>
</dbReference>
<protein>
    <submittedName>
        <fullName evidence="1">Uncharacterized protein</fullName>
    </submittedName>
</protein>
<feature type="non-terminal residue" evidence="1">
    <location>
        <position position="78"/>
    </location>
</feature>
<proteinExistence type="predicted"/>
<evidence type="ECO:0000313" key="2">
    <source>
        <dbReference type="Proteomes" id="UP001189624"/>
    </source>
</evidence>
<accession>A0AA86W465</accession>
<reference evidence="1" key="1">
    <citation type="submission" date="2023-10" db="EMBL/GenBank/DDBJ databases">
        <authorList>
            <person name="Domelevo Entfellner J.-B."/>
        </authorList>
    </citation>
    <scope>NUCLEOTIDE SEQUENCE</scope>
</reference>
<sequence length="78" mass="9033">MVSLDILQLESLLFPIQFLHHREPQLNSGMIYFLVIGRTRVLSFGSRKELSEIFFPFGRYRSGTINLLILEESDDSSN</sequence>
<keyword evidence="2" id="KW-1185">Reference proteome</keyword>
<organism evidence="1 2">
    <name type="scientific">Sphenostylis stenocarpa</name>
    <dbReference type="NCBI Taxonomy" id="92480"/>
    <lineage>
        <taxon>Eukaryota</taxon>
        <taxon>Viridiplantae</taxon>
        <taxon>Streptophyta</taxon>
        <taxon>Embryophyta</taxon>
        <taxon>Tracheophyta</taxon>
        <taxon>Spermatophyta</taxon>
        <taxon>Magnoliopsida</taxon>
        <taxon>eudicotyledons</taxon>
        <taxon>Gunneridae</taxon>
        <taxon>Pentapetalae</taxon>
        <taxon>rosids</taxon>
        <taxon>fabids</taxon>
        <taxon>Fabales</taxon>
        <taxon>Fabaceae</taxon>
        <taxon>Papilionoideae</taxon>
        <taxon>50 kb inversion clade</taxon>
        <taxon>NPAAA clade</taxon>
        <taxon>indigoferoid/millettioid clade</taxon>
        <taxon>Phaseoleae</taxon>
        <taxon>Sphenostylis</taxon>
    </lineage>
</organism>
<dbReference type="AlphaFoldDB" id="A0AA86W465"/>
<dbReference type="EMBL" id="OY731408">
    <property type="protein sequence ID" value="CAJ1978112.1"/>
    <property type="molecule type" value="Genomic_DNA"/>
</dbReference>